<organism evidence="2 3">
    <name type="scientific">Chelatococcus asaccharovorans</name>
    <dbReference type="NCBI Taxonomy" id="28210"/>
    <lineage>
        <taxon>Bacteria</taxon>
        <taxon>Pseudomonadati</taxon>
        <taxon>Pseudomonadota</taxon>
        <taxon>Alphaproteobacteria</taxon>
        <taxon>Hyphomicrobiales</taxon>
        <taxon>Chelatococcaceae</taxon>
        <taxon>Chelatococcus</taxon>
    </lineage>
</organism>
<evidence type="ECO:0000313" key="3">
    <source>
        <dbReference type="Proteomes" id="UP000248021"/>
    </source>
</evidence>
<comment type="caution">
    <text evidence="2">The sequence shown here is derived from an EMBL/GenBank/DDBJ whole genome shotgun (WGS) entry which is preliminary data.</text>
</comment>
<accession>A0A2V3UKJ0</accession>
<dbReference type="SUPFAM" id="SSF54427">
    <property type="entry name" value="NTF2-like"/>
    <property type="match status" value="1"/>
</dbReference>
<dbReference type="OrthoDB" id="9808719at2"/>
<protein>
    <submittedName>
        <fullName evidence="2">SnoaL-like protein</fullName>
    </submittedName>
</protein>
<dbReference type="Gene3D" id="3.10.450.50">
    <property type="match status" value="1"/>
</dbReference>
<sequence>MIDSRDIADIYLATWNEGDAGLRRTLIAARWAADARYVDPVMSGTGADGIAAMIESARAQFPGHCFALRGTPDSHNRHVRFSWSLVSGEGRPVAGGTDIVRLDDAGRIAEVTGFLDTLPA</sequence>
<dbReference type="RefSeq" id="WP_110374377.1">
    <property type="nucleotide sequence ID" value="NZ_CAKNFM010000006.1"/>
</dbReference>
<dbReference type="Pfam" id="PF12680">
    <property type="entry name" value="SnoaL_2"/>
    <property type="match status" value="1"/>
</dbReference>
<dbReference type="Proteomes" id="UP000248021">
    <property type="component" value="Unassembled WGS sequence"/>
</dbReference>
<dbReference type="InterPro" id="IPR037401">
    <property type="entry name" value="SnoaL-like"/>
</dbReference>
<dbReference type="AlphaFoldDB" id="A0A2V3UKJ0"/>
<keyword evidence="3" id="KW-1185">Reference proteome</keyword>
<feature type="domain" description="SnoaL-like" evidence="1">
    <location>
        <begin position="11"/>
        <end position="111"/>
    </location>
</feature>
<dbReference type="EMBL" id="QJJK01000004">
    <property type="protein sequence ID" value="PXW60022.1"/>
    <property type="molecule type" value="Genomic_DNA"/>
</dbReference>
<gene>
    <name evidence="2" type="ORF">C7450_10472</name>
</gene>
<evidence type="ECO:0000313" key="2">
    <source>
        <dbReference type="EMBL" id="PXW60022.1"/>
    </source>
</evidence>
<proteinExistence type="predicted"/>
<reference evidence="2 3" key="1">
    <citation type="submission" date="2018-05" db="EMBL/GenBank/DDBJ databases">
        <title>Genomic Encyclopedia of Type Strains, Phase IV (KMG-IV): sequencing the most valuable type-strain genomes for metagenomic binning, comparative biology and taxonomic classification.</title>
        <authorList>
            <person name="Goeker M."/>
        </authorList>
    </citation>
    <scope>NUCLEOTIDE SEQUENCE [LARGE SCALE GENOMIC DNA]</scope>
    <source>
        <strain evidence="2 3">DSM 6462</strain>
    </source>
</reference>
<dbReference type="InterPro" id="IPR032710">
    <property type="entry name" value="NTF2-like_dom_sf"/>
</dbReference>
<evidence type="ECO:0000259" key="1">
    <source>
        <dbReference type="Pfam" id="PF12680"/>
    </source>
</evidence>
<name>A0A2V3UKJ0_9HYPH</name>